<feature type="binding site" evidence="9 10">
    <location>
        <position position="451"/>
    </location>
    <ligand>
        <name>Zn(2+)</name>
        <dbReference type="ChEBI" id="CHEBI:29105"/>
    </ligand>
</feature>
<feature type="binding site" evidence="9">
    <location>
        <position position="134"/>
    </location>
    <ligand>
        <name>ATP</name>
        <dbReference type="ChEBI" id="CHEBI:30616"/>
    </ligand>
</feature>
<dbReference type="InterPro" id="IPR003959">
    <property type="entry name" value="ATPase_AAA_core"/>
</dbReference>
<dbReference type="Gene3D" id="3.40.50.300">
    <property type="entry name" value="P-loop containing nucleotide triphosphate hydrolases"/>
    <property type="match status" value="2"/>
</dbReference>
<keyword evidence="6 9" id="KW-0067">ATP-binding</keyword>
<feature type="binding site" evidence="9 10">
    <location>
        <position position="448"/>
    </location>
    <ligand>
        <name>Zn(2+)</name>
        <dbReference type="ChEBI" id="CHEBI:29105"/>
    </ligand>
</feature>
<evidence type="ECO:0000256" key="1">
    <source>
        <dbReference type="ARBA" id="ARBA00022723"/>
    </source>
</evidence>
<evidence type="ECO:0000259" key="11">
    <source>
        <dbReference type="PROSITE" id="PS51131"/>
    </source>
</evidence>
<reference evidence="12 13" key="1">
    <citation type="submission" date="2018-10" db="EMBL/GenBank/DDBJ databases">
        <title>Co-occurring genomic capacity for anaerobic methane metabolism and dissimilatory sulfite reduction discovered in the Korarchaeota.</title>
        <authorList>
            <person name="Mckay L.J."/>
            <person name="Dlakic M."/>
            <person name="Fields M.W."/>
            <person name="Delmont T.O."/>
            <person name="Eren A.M."/>
            <person name="Jay Z.J."/>
            <person name="Klingelsmith K.B."/>
            <person name="Rusch D.B."/>
            <person name="Inskeep W.P."/>
        </authorList>
    </citation>
    <scope>NUCLEOTIDE SEQUENCE [LARGE SCALE GENOMIC DNA]</scope>
    <source>
        <strain evidence="12 13">MDKW</strain>
    </source>
</reference>
<dbReference type="AlphaFoldDB" id="A0A3R9QXM8"/>
<dbReference type="Pfam" id="PF13304">
    <property type="entry name" value="AAA_21"/>
    <property type="match status" value="1"/>
</dbReference>
<evidence type="ECO:0000256" key="9">
    <source>
        <dbReference type="HAMAP-Rule" id="MF_00449"/>
    </source>
</evidence>
<dbReference type="PANTHER" id="PTHR32114">
    <property type="entry name" value="ABC TRANSPORTER ABCH.3"/>
    <property type="match status" value="1"/>
</dbReference>
<evidence type="ECO:0000256" key="3">
    <source>
        <dbReference type="ARBA" id="ARBA00022763"/>
    </source>
</evidence>
<feature type="coiled-coil region" evidence="9">
    <location>
        <begin position="158"/>
        <end position="273"/>
    </location>
</feature>
<accession>A0A3R9QXM8</accession>
<comment type="subunit">
    <text evidence="9">Homodimer. Forms a heterotetramer composed of two Mre11 subunits and two Rad50 subunits.</text>
</comment>
<dbReference type="Pfam" id="PF13476">
    <property type="entry name" value="AAA_23"/>
    <property type="match status" value="1"/>
</dbReference>
<dbReference type="GO" id="GO:0016887">
    <property type="term" value="F:ATP hydrolysis activity"/>
    <property type="evidence" value="ECO:0007669"/>
    <property type="project" value="UniProtKB-UniRule"/>
</dbReference>
<feature type="domain" description="Zinc-hook" evidence="11">
    <location>
        <begin position="403"/>
        <end position="500"/>
    </location>
</feature>
<comment type="cofactor">
    <cofactor evidence="9">
        <name>Zn(2+)</name>
        <dbReference type="ChEBI" id="CHEBI:29105"/>
    </cofactor>
    <text evidence="9">Binds 1 zinc ion per homodimer.</text>
</comment>
<dbReference type="GO" id="GO:0008270">
    <property type="term" value="F:zinc ion binding"/>
    <property type="evidence" value="ECO:0007669"/>
    <property type="project" value="UniProtKB-UniRule"/>
</dbReference>
<dbReference type="HAMAP" id="MF_00449">
    <property type="entry name" value="RAD50"/>
    <property type="match status" value="1"/>
</dbReference>
<dbReference type="Gene3D" id="1.10.287.510">
    <property type="entry name" value="Helix hairpin bin"/>
    <property type="match status" value="1"/>
</dbReference>
<keyword evidence="8 9" id="KW-0234">DNA repair</keyword>
<feature type="coiled-coil region" evidence="9">
    <location>
        <begin position="308"/>
        <end position="733"/>
    </location>
</feature>
<evidence type="ECO:0000256" key="10">
    <source>
        <dbReference type="PROSITE-ProRule" id="PRU00471"/>
    </source>
</evidence>
<keyword evidence="3 9" id="KW-0227">DNA damage</keyword>
<keyword evidence="7 9" id="KW-0175">Coiled coil</keyword>
<dbReference type="SUPFAM" id="SSF75712">
    <property type="entry name" value="Rad50 coiled-coil Zn hook"/>
    <property type="match status" value="1"/>
</dbReference>
<dbReference type="InterPro" id="IPR027417">
    <property type="entry name" value="P-loop_NTPase"/>
</dbReference>
<evidence type="ECO:0000256" key="8">
    <source>
        <dbReference type="ARBA" id="ARBA00023204"/>
    </source>
</evidence>
<dbReference type="RefSeq" id="WP_125670993.1">
    <property type="nucleotide sequence ID" value="NZ_RCOS01000066.1"/>
</dbReference>
<comment type="caution">
    <text evidence="9">Lacks conserved residue(s) required for the propagation of feature annotation.</text>
</comment>
<comment type="domain">
    <text evidence="9">The two conserved Cys that bind zinc constitute the zinc-hook, which separates the large intramolecular coiled coil regions. The 2 Cys residues coordinate one molecule of zinc with the help of the 2 Cys residues of the zinc-hook of another Rad50 molecule, thereby forming a V-shaped homodimer.</text>
</comment>
<dbReference type="OrthoDB" id="25344at2157"/>
<feature type="binding site" evidence="9">
    <location>
        <position position="12"/>
    </location>
    <ligand>
        <name>ATP</name>
        <dbReference type="ChEBI" id="CHEBI:30616"/>
    </ligand>
</feature>
<comment type="function">
    <text evidence="9">Part of the Rad50/Mre11 complex, which is involved in the early steps of DNA double-strand break (DSB) repair. The complex may facilitate opening of the processed DNA ends to aid in the recruitment of HerA and NurA. Rad50 controls the balance between DNA end bridging and DNA resection via ATP-dependent structural rearrangements of the Rad50/Mre11 complex.</text>
</comment>
<sequence>MRLISVDLRNFRSHVNTKLDFSDGVVAIVGENGAGKSSILEAINYALFPMSYRNQEELMRRGSREMAVSLVIEIDGKQYRITRTRREGKPESKLEVKQGDMWRLIQHGSQDVNKSLEELGLRSDVFENTIYIRQGEIASLLNAKPAERKKIVGRILGTEDLEEIYEDLRDVISDIRQRESELEGEIKRVGSLREELERAREDLIKKKEKKKELEKGEKELSIKIEEIKRRIEEEEKRRDLYHKLNAQLEEKKKEKAEKEVKREEINRSIASKNEDLRGVLGQESISELERKARVYEPYLKYWQLIGEIQYINNDIMRLEKEIEEIETAMKKIPELEEERSRIEKELLEAEGELKSMERLEGELKSERNSLIKAENEVNSLKNSIDGILKSIGVEDIFALKKVLLEAIAKVDELNNLISSLEAEKKSKNKEVSGLEEMIEILERGERRCPVCSTELSDERIKEVISEKRSEIDELIVKIEEIEKEITNKREELERIKKKADDMTRLEKDIDFMNRSLEEKISEVEMRREKIKNLELKLREKSEKEKRFDELKRRINELNRSIGELSKHGKTVEELSREKEMRREKLDSYRKNLEVLNNEAEKIAEEIRGIAGISTIEKGLEQELEKAKRRKEEADKLIRDLDELRRRLNEVNLEIEELDKRIIELRKEIEDIGFSEDTYSELKRELENLSREKEKTAREISQLEGEMRIREERVRSLEAEISDLERKEKVLERIRRFLDALHEVRNAFSKDGIQRILRERGKAAIEHYSNRIFRDFSLPYEKLELTEDYGINLIRGNERFSIENLSGGEKIAAAISLRLGIALAKAGKMDFLIMDEPTVHLDDIRRENLMEIVDRLPQLGGRMQLIVVTHLKDFETVADQIIRVRRDRSGNSIAEIAQ</sequence>
<evidence type="ECO:0000313" key="12">
    <source>
        <dbReference type="EMBL" id="RSN75955.1"/>
    </source>
</evidence>
<keyword evidence="1 9" id="KW-0479">Metal-binding</keyword>
<dbReference type="PROSITE" id="PS51131">
    <property type="entry name" value="ZN_HOOK"/>
    <property type="match status" value="1"/>
</dbReference>
<gene>
    <name evidence="9" type="primary">rad50</name>
    <name evidence="12" type="ORF">D6D85_05315</name>
</gene>
<feature type="binding site" evidence="9">
    <location>
        <begin position="32"/>
        <end position="38"/>
    </location>
    <ligand>
        <name>ATP</name>
        <dbReference type="ChEBI" id="CHEBI:30616"/>
    </ligand>
</feature>
<dbReference type="InterPro" id="IPR038729">
    <property type="entry name" value="Rad50/SbcC_AAA"/>
</dbReference>
<evidence type="ECO:0000313" key="13">
    <source>
        <dbReference type="Proteomes" id="UP000277582"/>
    </source>
</evidence>
<comment type="caution">
    <text evidence="12">The sequence shown here is derived from an EMBL/GenBank/DDBJ whole genome shotgun (WGS) entry which is preliminary data.</text>
</comment>
<dbReference type="GO" id="GO:0006302">
    <property type="term" value="P:double-strand break repair"/>
    <property type="evidence" value="ECO:0007669"/>
    <property type="project" value="UniProtKB-UniRule"/>
</dbReference>
<evidence type="ECO:0000256" key="2">
    <source>
        <dbReference type="ARBA" id="ARBA00022741"/>
    </source>
</evidence>
<comment type="similarity">
    <text evidence="9">Belongs to the SMC family. RAD50 subfamily.</text>
</comment>
<dbReference type="SUPFAM" id="SSF52540">
    <property type="entry name" value="P-loop containing nucleoside triphosphate hydrolases"/>
    <property type="match status" value="2"/>
</dbReference>
<dbReference type="PANTHER" id="PTHR32114:SF2">
    <property type="entry name" value="ABC TRANSPORTER ABCH.3"/>
    <property type="match status" value="1"/>
</dbReference>
<evidence type="ECO:0000256" key="4">
    <source>
        <dbReference type="ARBA" id="ARBA00022801"/>
    </source>
</evidence>
<keyword evidence="4 9" id="KW-0378">Hydrolase</keyword>
<keyword evidence="5 9" id="KW-0862">Zinc</keyword>
<dbReference type="SMART" id="SM00382">
    <property type="entry name" value="AAA"/>
    <property type="match status" value="1"/>
</dbReference>
<proteinExistence type="inferred from homology"/>
<protein>
    <recommendedName>
        <fullName evidence="9">DNA double-strand break repair Rad50 ATPase</fullName>
    </recommendedName>
</protein>
<name>A0A3R9QXM8_9CREN</name>
<dbReference type="InterPro" id="IPR022982">
    <property type="entry name" value="Rad50_ATPase_archaeal"/>
</dbReference>
<keyword evidence="2 9" id="KW-0547">Nucleotide-binding</keyword>
<organism evidence="12 13">
    <name type="scientific">Candidatus Methanodesulfokora washburnensis</name>
    <dbReference type="NCBI Taxonomy" id="2478471"/>
    <lineage>
        <taxon>Archaea</taxon>
        <taxon>Thermoproteota</taxon>
        <taxon>Candidatus Korarchaeia</taxon>
        <taxon>Candidatus Korarchaeia incertae sedis</taxon>
        <taxon>Candidatus Methanodesulfokora</taxon>
    </lineage>
</organism>
<dbReference type="GO" id="GO:0005524">
    <property type="term" value="F:ATP binding"/>
    <property type="evidence" value="ECO:0007669"/>
    <property type="project" value="UniProtKB-UniRule"/>
</dbReference>
<dbReference type="EMBL" id="RCOS01000066">
    <property type="protein sequence ID" value="RSN75955.1"/>
    <property type="molecule type" value="Genomic_DNA"/>
</dbReference>
<dbReference type="InterPro" id="IPR003593">
    <property type="entry name" value="AAA+_ATPase"/>
</dbReference>
<evidence type="ECO:0000256" key="6">
    <source>
        <dbReference type="ARBA" id="ARBA00022840"/>
    </source>
</evidence>
<dbReference type="InterPro" id="IPR013134">
    <property type="entry name" value="Zn_hook_RAD50"/>
</dbReference>
<evidence type="ECO:0000256" key="7">
    <source>
        <dbReference type="ARBA" id="ARBA00023054"/>
    </source>
</evidence>
<dbReference type="Proteomes" id="UP000277582">
    <property type="component" value="Unassembled WGS sequence"/>
</dbReference>
<evidence type="ECO:0000256" key="5">
    <source>
        <dbReference type="ARBA" id="ARBA00022833"/>
    </source>
</evidence>
<keyword evidence="13" id="KW-1185">Reference proteome</keyword>